<dbReference type="Proteomes" id="UP000070080">
    <property type="component" value="Unassembled WGS sequence"/>
</dbReference>
<dbReference type="AlphaFoldDB" id="A0A133YHB3"/>
<evidence type="ECO:0000313" key="2">
    <source>
        <dbReference type="Proteomes" id="UP000070080"/>
    </source>
</evidence>
<comment type="caution">
    <text evidence="1">The sequence shown here is derived from an EMBL/GenBank/DDBJ whole genome shotgun (WGS) entry which is preliminary data.</text>
</comment>
<organism evidence="1 2">
    <name type="scientific">Amygdalobacter nucleatus</name>
    <dbReference type="NCBI Taxonomy" id="3029274"/>
    <lineage>
        <taxon>Bacteria</taxon>
        <taxon>Bacillati</taxon>
        <taxon>Bacillota</taxon>
        <taxon>Clostridia</taxon>
        <taxon>Eubacteriales</taxon>
        <taxon>Oscillospiraceae</taxon>
        <taxon>Amygdalobacter</taxon>
    </lineage>
</organism>
<gene>
    <name evidence="1" type="ORF">HMPREF1872_00266</name>
</gene>
<reference evidence="2" key="1">
    <citation type="submission" date="2016-01" db="EMBL/GenBank/DDBJ databases">
        <authorList>
            <person name="Mitreva M."/>
            <person name="Pepin K.H."/>
            <person name="Mihindukulasuriya K.A."/>
            <person name="Fulton R."/>
            <person name="Fronick C."/>
            <person name="O'Laughlin M."/>
            <person name="Miner T."/>
            <person name="Herter B."/>
            <person name="Rosa B.A."/>
            <person name="Cordes M."/>
            <person name="Tomlinson C."/>
            <person name="Wollam A."/>
            <person name="Palsikar V.B."/>
            <person name="Mardis E.R."/>
            <person name="Wilson R.K."/>
        </authorList>
    </citation>
    <scope>NUCLEOTIDE SEQUENCE [LARGE SCALE GENOMIC DNA]</scope>
    <source>
        <strain evidence="2">KA00274</strain>
    </source>
</reference>
<name>A0A133YHB3_9FIRM</name>
<accession>A0A133YHB3</accession>
<protein>
    <submittedName>
        <fullName evidence="1">Uncharacterized protein</fullName>
    </submittedName>
</protein>
<dbReference type="EMBL" id="LSCV01000002">
    <property type="protein sequence ID" value="KXB42578.1"/>
    <property type="molecule type" value="Genomic_DNA"/>
</dbReference>
<evidence type="ECO:0000313" key="1">
    <source>
        <dbReference type="EMBL" id="KXB42578.1"/>
    </source>
</evidence>
<keyword evidence="2" id="KW-1185">Reference proteome</keyword>
<dbReference type="RefSeq" id="WP_066712733.1">
    <property type="nucleotide sequence ID" value="NZ_JARFNM010000001.1"/>
</dbReference>
<dbReference type="STRING" id="1497955.HMPREF1872_00266"/>
<sequence>MTRNLNPKEFSCLNAKLYAFQREFFDSKPEPYFTQVAKLPKGDIAYTLLSQDGQSSVSIQKDGISVKHGNTMKAYLVQLPREAPLYNLFHSLKYYTYENLPEALLEILQNRYMDRSAYAKFPLGSKNSVIMLNGVAYTIMDNELDENKTKVITLDRKSVSDRELEIIVPGGCLFFSWELTTNRAGKSTIIYPRDKYYLPSPVILDGGTPALLKFKFASLDAQTIELKEFHTYYADKDKEIKQLVRTIKLKVT</sequence>
<proteinExistence type="predicted"/>